<evidence type="ECO:0008006" key="5">
    <source>
        <dbReference type="Google" id="ProtNLM"/>
    </source>
</evidence>
<comment type="caution">
    <text evidence="3">The sequence shown here is derived from an EMBL/GenBank/DDBJ whole genome shotgun (WGS) entry which is preliminary data.</text>
</comment>
<gene>
    <name evidence="3" type="ORF">KFK09_019275</name>
</gene>
<evidence type="ECO:0000313" key="4">
    <source>
        <dbReference type="Proteomes" id="UP000829196"/>
    </source>
</evidence>
<feature type="compositionally biased region" description="Basic and acidic residues" evidence="1">
    <location>
        <begin position="15"/>
        <end position="28"/>
    </location>
</feature>
<organism evidence="3 4">
    <name type="scientific">Dendrobium nobile</name>
    <name type="common">Orchid</name>
    <dbReference type="NCBI Taxonomy" id="94219"/>
    <lineage>
        <taxon>Eukaryota</taxon>
        <taxon>Viridiplantae</taxon>
        <taxon>Streptophyta</taxon>
        <taxon>Embryophyta</taxon>
        <taxon>Tracheophyta</taxon>
        <taxon>Spermatophyta</taxon>
        <taxon>Magnoliopsida</taxon>
        <taxon>Liliopsida</taxon>
        <taxon>Asparagales</taxon>
        <taxon>Orchidaceae</taxon>
        <taxon>Epidendroideae</taxon>
        <taxon>Malaxideae</taxon>
        <taxon>Dendrobiinae</taxon>
        <taxon>Dendrobium</taxon>
    </lineage>
</organism>
<proteinExistence type="predicted"/>
<keyword evidence="4" id="KW-1185">Reference proteome</keyword>
<keyword evidence="2" id="KW-0812">Transmembrane</keyword>
<dbReference type="EMBL" id="JAGYWB010000013">
    <property type="protein sequence ID" value="KAI0501057.1"/>
    <property type="molecule type" value="Genomic_DNA"/>
</dbReference>
<dbReference type="OrthoDB" id="742491at2759"/>
<sequence length="673" mass="77805">MDHSLDSLVKPSMDGFERESDRSEKSEIKNKKKKRARWIWIWKRQTKKENTLMTLLVITKQLELLGNKSIRRLMFEMMLAWETPDTDSEALLQESSFCKHPIIEEDGGSLFYISATSMAVQVDYKNTVGLEAFAKIAPACPAIADSITVHNLFDALTSSSGGQLHLLIYDKYLKCLNKVLNSARCFTGPASISSLHLAHEEIILDFHGTMPTNLVLQHIGMSTSPGRLTLTSHALYFERFGVGSYDKAIRYDLATDLKQVVKRELTGPWGAHLFDNAVMYKASSLTEPIFFEFPQIIGHSRRDYWLAIVREVLYAHRFVRKFNLKHFQREEALSIAILGIFRFHVMKDKFHVIPTEFRTTLLFNLAEKLPKGDNILEALYNHLELLLARSHDYDAFEDSSIERMHNCPFPFTLYALKKLGFTLLLNEHWHEDIEILQGDVHVGETSSLRKAVIKTICYSGRAEAAQATLDQVKVEDIDTKLSLIKELLFPVVEFGKWLYSLTEWHDNLKSTLFLLLILYIMYRGWIWYMWPGVLLSLSFVMLWNKCYRKGRQIEPFKITIPPNRSTIELLLTLQETISQLEACVQTGCIVLLKLRAILLAAFPQTTNKVAYTLIPIAVIFIFVPLRHLVMMLLLEFYTREMPMRKRSSEKLIRRLREWWVRIPAAPVQLIKPQ</sequence>
<name>A0A8T3AY44_DENNO</name>
<keyword evidence="2" id="KW-0472">Membrane</keyword>
<reference evidence="3" key="1">
    <citation type="journal article" date="2022" name="Front. Genet.">
        <title>Chromosome-Scale Assembly of the Dendrobium nobile Genome Provides Insights Into the Molecular Mechanism of the Biosynthesis of the Medicinal Active Ingredient of Dendrobium.</title>
        <authorList>
            <person name="Xu Q."/>
            <person name="Niu S.-C."/>
            <person name="Li K.-L."/>
            <person name="Zheng P.-J."/>
            <person name="Zhang X.-J."/>
            <person name="Jia Y."/>
            <person name="Liu Y."/>
            <person name="Niu Y.-X."/>
            <person name="Yu L.-H."/>
            <person name="Chen D.-F."/>
            <person name="Zhang G.-Q."/>
        </authorList>
    </citation>
    <scope>NUCLEOTIDE SEQUENCE</scope>
    <source>
        <tissue evidence="3">Leaf</tissue>
    </source>
</reference>
<feature type="transmembrane region" description="Helical" evidence="2">
    <location>
        <begin position="525"/>
        <end position="543"/>
    </location>
</feature>
<feature type="transmembrane region" description="Helical" evidence="2">
    <location>
        <begin position="614"/>
        <end position="637"/>
    </location>
</feature>
<evidence type="ECO:0000256" key="2">
    <source>
        <dbReference type="SAM" id="Phobius"/>
    </source>
</evidence>
<dbReference type="Pfam" id="PF04842">
    <property type="entry name" value="DUF639"/>
    <property type="match status" value="1"/>
</dbReference>
<dbReference type="Proteomes" id="UP000829196">
    <property type="component" value="Unassembled WGS sequence"/>
</dbReference>
<evidence type="ECO:0000313" key="3">
    <source>
        <dbReference type="EMBL" id="KAI0501057.1"/>
    </source>
</evidence>
<accession>A0A8T3AY44</accession>
<dbReference type="AlphaFoldDB" id="A0A8T3AY44"/>
<dbReference type="PANTHER" id="PTHR31860:SF19">
    <property type="entry name" value="OS04G0677400 PROTEIN"/>
    <property type="match status" value="1"/>
</dbReference>
<dbReference type="PANTHER" id="PTHR31860">
    <property type="entry name" value="HEAT-INDUCIBLE TRANSCRIPTION REPRESSOR (DUF639)-RELATED"/>
    <property type="match status" value="1"/>
</dbReference>
<protein>
    <recommendedName>
        <fullName evidence="5">DUF639 domain-containing protein</fullName>
    </recommendedName>
</protein>
<evidence type="ECO:0000256" key="1">
    <source>
        <dbReference type="SAM" id="MobiDB-lite"/>
    </source>
</evidence>
<keyword evidence="2" id="KW-1133">Transmembrane helix</keyword>
<dbReference type="InterPro" id="IPR006927">
    <property type="entry name" value="DUF639"/>
</dbReference>
<feature type="region of interest" description="Disordered" evidence="1">
    <location>
        <begin position="1"/>
        <end position="28"/>
    </location>
</feature>